<evidence type="ECO:0000313" key="9">
    <source>
        <dbReference type="Proteomes" id="UP000076078"/>
    </source>
</evidence>
<keyword evidence="6" id="KW-1133">Transmembrane helix</keyword>
<dbReference type="SUPFAM" id="SSF55856">
    <property type="entry name" value="Cytochrome b5-like heme/steroid binding domain"/>
    <property type="match status" value="1"/>
</dbReference>
<evidence type="ECO:0000256" key="3">
    <source>
        <dbReference type="ARBA" id="ARBA00023004"/>
    </source>
</evidence>
<dbReference type="STRING" id="361077.A0A152A1Q5"/>
<protein>
    <recommendedName>
        <fullName evidence="7">Cytochrome b5 heme-binding domain-containing protein</fullName>
    </recommendedName>
</protein>
<proteinExistence type="inferred from homology"/>
<sequence>MDINKLNEYLLENQSTLLLVATILVIFLIKNFIGGSTPTKKPTTTKSQSSTTKKTTFPAKGDPPVYYTAEQVSVHNKKDDLWLIIEDKVYDVTEYVEKHMGGLAIMNNAGKDSTVGFKGDQHPVKVKQILDEFYIGELKK</sequence>
<feature type="transmembrane region" description="Helical" evidence="6">
    <location>
        <begin position="15"/>
        <end position="33"/>
    </location>
</feature>
<feature type="compositionally biased region" description="Low complexity" evidence="5">
    <location>
        <begin position="38"/>
        <end position="56"/>
    </location>
</feature>
<organism evidence="8 9">
    <name type="scientific">Tieghemostelium lacteum</name>
    <name type="common">Slime mold</name>
    <name type="synonym">Dictyostelium lacteum</name>
    <dbReference type="NCBI Taxonomy" id="361077"/>
    <lineage>
        <taxon>Eukaryota</taxon>
        <taxon>Amoebozoa</taxon>
        <taxon>Evosea</taxon>
        <taxon>Eumycetozoa</taxon>
        <taxon>Dictyostelia</taxon>
        <taxon>Dictyosteliales</taxon>
        <taxon>Raperosteliaceae</taxon>
        <taxon>Tieghemostelium</taxon>
    </lineage>
</organism>
<dbReference type="SMART" id="SM01117">
    <property type="entry name" value="Cyt-b5"/>
    <property type="match status" value="1"/>
</dbReference>
<dbReference type="InterPro" id="IPR050668">
    <property type="entry name" value="Cytochrome_b5"/>
</dbReference>
<dbReference type="OrthoDB" id="260519at2759"/>
<dbReference type="FunCoup" id="A0A152A1Q5">
    <property type="interactions" value="3"/>
</dbReference>
<keyword evidence="9" id="KW-1185">Reference proteome</keyword>
<dbReference type="GO" id="GO:0016020">
    <property type="term" value="C:membrane"/>
    <property type="evidence" value="ECO:0007669"/>
    <property type="project" value="TreeGrafter"/>
</dbReference>
<dbReference type="InterPro" id="IPR036400">
    <property type="entry name" value="Cyt_B5-like_heme/steroid_sf"/>
</dbReference>
<keyword evidence="6" id="KW-0472">Membrane</keyword>
<dbReference type="PROSITE" id="PS50255">
    <property type="entry name" value="CYTOCHROME_B5_2"/>
    <property type="match status" value="1"/>
</dbReference>
<keyword evidence="6" id="KW-0812">Transmembrane</keyword>
<feature type="domain" description="Cytochrome b5 heme-binding" evidence="7">
    <location>
        <begin position="64"/>
        <end position="139"/>
    </location>
</feature>
<dbReference type="PANTHER" id="PTHR19359">
    <property type="entry name" value="CYTOCHROME B5"/>
    <property type="match status" value="1"/>
</dbReference>
<feature type="region of interest" description="Disordered" evidence="5">
    <location>
        <begin position="38"/>
        <end position="58"/>
    </location>
</feature>
<dbReference type="OMA" id="EAGECWM"/>
<dbReference type="InterPro" id="IPR001199">
    <property type="entry name" value="Cyt_B5-like_heme/steroid-bd"/>
</dbReference>
<comment type="caution">
    <text evidence="8">The sequence shown here is derived from an EMBL/GenBank/DDBJ whole genome shotgun (WGS) entry which is preliminary data.</text>
</comment>
<keyword evidence="1" id="KW-0349">Heme</keyword>
<comment type="similarity">
    <text evidence="4">Belongs to the cytochrome b5 family.</text>
</comment>
<dbReference type="PANTHER" id="PTHR19359:SF149">
    <property type="entry name" value="CYTOCHROME B5 HEME-BINDING DOMAIN-CONTAINING PROTEIN"/>
    <property type="match status" value="1"/>
</dbReference>
<dbReference type="Proteomes" id="UP000076078">
    <property type="component" value="Unassembled WGS sequence"/>
</dbReference>
<name>A0A152A1Q5_TIELA</name>
<accession>A0A152A1Q5</accession>
<evidence type="ECO:0000313" key="8">
    <source>
        <dbReference type="EMBL" id="KYR00129.1"/>
    </source>
</evidence>
<evidence type="ECO:0000256" key="1">
    <source>
        <dbReference type="ARBA" id="ARBA00022617"/>
    </source>
</evidence>
<keyword evidence="3" id="KW-0408">Iron</keyword>
<evidence type="ECO:0000259" key="7">
    <source>
        <dbReference type="PROSITE" id="PS50255"/>
    </source>
</evidence>
<keyword evidence="2" id="KW-0479">Metal-binding</keyword>
<dbReference type="GO" id="GO:0020037">
    <property type="term" value="F:heme binding"/>
    <property type="evidence" value="ECO:0007669"/>
    <property type="project" value="TreeGrafter"/>
</dbReference>
<dbReference type="AlphaFoldDB" id="A0A152A1Q5"/>
<dbReference type="Pfam" id="PF00173">
    <property type="entry name" value="Cyt-b5"/>
    <property type="match status" value="1"/>
</dbReference>
<evidence type="ECO:0000256" key="6">
    <source>
        <dbReference type="SAM" id="Phobius"/>
    </source>
</evidence>
<reference evidence="8 9" key="1">
    <citation type="submission" date="2015-12" db="EMBL/GenBank/DDBJ databases">
        <title>Dictyostelia acquired genes for synthesis and detection of signals that induce cell-type specialization by lateral gene transfer from prokaryotes.</title>
        <authorList>
            <person name="Gloeckner G."/>
            <person name="Schaap P."/>
        </authorList>
    </citation>
    <scope>NUCLEOTIDE SEQUENCE [LARGE SCALE GENOMIC DNA]</scope>
    <source>
        <strain evidence="8 9">TK</strain>
    </source>
</reference>
<dbReference type="EMBL" id="LODT01000016">
    <property type="protein sequence ID" value="KYR00129.1"/>
    <property type="molecule type" value="Genomic_DNA"/>
</dbReference>
<evidence type="ECO:0000256" key="5">
    <source>
        <dbReference type="SAM" id="MobiDB-lite"/>
    </source>
</evidence>
<evidence type="ECO:0000256" key="2">
    <source>
        <dbReference type="ARBA" id="ARBA00022723"/>
    </source>
</evidence>
<evidence type="ECO:0000256" key="4">
    <source>
        <dbReference type="ARBA" id="ARBA00038168"/>
    </source>
</evidence>
<dbReference type="InParanoid" id="A0A152A1Q5"/>
<gene>
    <name evidence="8" type="ORF">DLAC_03281</name>
</gene>
<dbReference type="Gene3D" id="3.10.120.10">
    <property type="entry name" value="Cytochrome b5-like heme/steroid binding domain"/>
    <property type="match status" value="1"/>
</dbReference>
<dbReference type="GO" id="GO:0046872">
    <property type="term" value="F:metal ion binding"/>
    <property type="evidence" value="ECO:0007669"/>
    <property type="project" value="UniProtKB-KW"/>
</dbReference>